<dbReference type="InterPro" id="IPR000182">
    <property type="entry name" value="GNAT_dom"/>
</dbReference>
<evidence type="ECO:0000313" key="4">
    <source>
        <dbReference type="Proteomes" id="UP001596549"/>
    </source>
</evidence>
<evidence type="ECO:0000256" key="1">
    <source>
        <dbReference type="ARBA" id="ARBA00023251"/>
    </source>
</evidence>
<keyword evidence="1" id="KW-0046">Antibiotic resistance</keyword>
<dbReference type="InterPro" id="IPR016181">
    <property type="entry name" value="Acyl_CoA_acyltransferase"/>
</dbReference>
<dbReference type="PANTHER" id="PTHR31438">
    <property type="entry name" value="LYSINE N-ACYLTRANSFERASE C17G9.06C-RELATED"/>
    <property type="match status" value="1"/>
</dbReference>
<evidence type="ECO:0000313" key="3">
    <source>
        <dbReference type="EMBL" id="MFC7373415.1"/>
    </source>
</evidence>
<keyword evidence="3" id="KW-0808">Transferase</keyword>
<dbReference type="EMBL" id="JBHTCP010000052">
    <property type="protein sequence ID" value="MFC7373415.1"/>
    <property type="molecule type" value="Genomic_DNA"/>
</dbReference>
<dbReference type="SUPFAM" id="SSF55729">
    <property type="entry name" value="Acyl-CoA N-acyltransferases (Nat)"/>
    <property type="match status" value="1"/>
</dbReference>
<dbReference type="Gene3D" id="3.40.630.30">
    <property type="match status" value="1"/>
</dbReference>
<dbReference type="GO" id="GO:0016746">
    <property type="term" value="F:acyltransferase activity"/>
    <property type="evidence" value="ECO:0007669"/>
    <property type="project" value="UniProtKB-KW"/>
</dbReference>
<accession>A0ABW2NUB3</accession>
<feature type="domain" description="N-acetyltransferase" evidence="2">
    <location>
        <begin position="8"/>
        <end position="177"/>
    </location>
</feature>
<dbReference type="PANTHER" id="PTHR31438:SF1">
    <property type="entry name" value="LYSINE N-ACYLTRANSFERASE C17G9.06C-RELATED"/>
    <property type="match status" value="1"/>
</dbReference>
<organism evidence="3 4">
    <name type="scientific">Fictibacillus iocasae</name>
    <dbReference type="NCBI Taxonomy" id="2715437"/>
    <lineage>
        <taxon>Bacteria</taxon>
        <taxon>Bacillati</taxon>
        <taxon>Bacillota</taxon>
        <taxon>Bacilli</taxon>
        <taxon>Bacillales</taxon>
        <taxon>Fictibacillaceae</taxon>
        <taxon>Fictibacillus</taxon>
    </lineage>
</organism>
<keyword evidence="4" id="KW-1185">Reference proteome</keyword>
<protein>
    <submittedName>
        <fullName evidence="3">GNAT family N-acetyltransferase</fullName>
        <ecNumber evidence="3">2.3.1.-</ecNumber>
    </submittedName>
</protein>
<gene>
    <name evidence="3" type="ORF">ACFQPF_17380</name>
</gene>
<keyword evidence="3" id="KW-0012">Acyltransferase</keyword>
<sequence length="177" mass="21125">MLFQNEQLLVRKLQKEDAHHLAKWLSNPNVLMFYEGRDNPFNLKRVEKEFYDPDEDGVLCLVDYNGTPAGNIQYYQVSDEDRKRFGYDDETEMIYGMDQFIGETTLWNKGVGTLLVQGMVKYLREVERADRVVMDPQVWNVRAIRCYEKCGFQKVMLLPKNELHEGEYRDCWLMEYR</sequence>
<proteinExistence type="predicted"/>
<evidence type="ECO:0000259" key="2">
    <source>
        <dbReference type="PROSITE" id="PS51186"/>
    </source>
</evidence>
<reference evidence="4" key="1">
    <citation type="journal article" date="2019" name="Int. J. Syst. Evol. Microbiol.">
        <title>The Global Catalogue of Microorganisms (GCM) 10K type strain sequencing project: providing services to taxonomists for standard genome sequencing and annotation.</title>
        <authorList>
            <consortium name="The Broad Institute Genomics Platform"/>
            <consortium name="The Broad Institute Genome Sequencing Center for Infectious Disease"/>
            <person name="Wu L."/>
            <person name="Ma J."/>
        </authorList>
    </citation>
    <scope>NUCLEOTIDE SEQUENCE [LARGE SCALE GENOMIC DNA]</scope>
    <source>
        <strain evidence="4">NBRC 106396</strain>
    </source>
</reference>
<dbReference type="EC" id="2.3.1.-" evidence="3"/>
<name>A0ABW2NUB3_9BACL</name>
<dbReference type="PROSITE" id="PS51186">
    <property type="entry name" value="GNAT"/>
    <property type="match status" value="1"/>
</dbReference>
<dbReference type="RefSeq" id="WP_379751332.1">
    <property type="nucleotide sequence ID" value="NZ_JBHTCP010000052.1"/>
</dbReference>
<dbReference type="Proteomes" id="UP001596549">
    <property type="component" value="Unassembled WGS sequence"/>
</dbReference>
<comment type="caution">
    <text evidence="3">The sequence shown here is derived from an EMBL/GenBank/DDBJ whole genome shotgun (WGS) entry which is preliminary data.</text>
</comment>
<dbReference type="Pfam" id="PF13523">
    <property type="entry name" value="Acetyltransf_8"/>
    <property type="match status" value="1"/>
</dbReference>